<evidence type="ECO:0000256" key="8">
    <source>
        <dbReference type="PROSITE-ProRule" id="PRU00043"/>
    </source>
</evidence>
<dbReference type="PRINTS" id="PR00205">
    <property type="entry name" value="CADHERIN"/>
</dbReference>
<keyword evidence="11" id="KW-1185">Reference proteome</keyword>
<dbReference type="Proteomes" id="UP000694420">
    <property type="component" value="Unplaced"/>
</dbReference>
<keyword evidence="5" id="KW-0130">Cell adhesion</keyword>
<keyword evidence="6" id="KW-1133">Transmembrane helix</keyword>
<dbReference type="InterPro" id="IPR041163">
    <property type="entry name" value="Ret_CLD1"/>
</dbReference>
<reference evidence="10" key="1">
    <citation type="submission" date="2025-08" db="UniProtKB">
        <authorList>
            <consortium name="Ensembl"/>
        </authorList>
    </citation>
    <scope>IDENTIFICATION</scope>
</reference>
<evidence type="ECO:0000256" key="4">
    <source>
        <dbReference type="ARBA" id="ARBA00022837"/>
    </source>
</evidence>
<comment type="subcellular location">
    <subcellularLocation>
        <location evidence="1">Membrane</location>
    </subcellularLocation>
</comment>
<dbReference type="Pfam" id="PF17756">
    <property type="entry name" value="RET_CLD1"/>
    <property type="match status" value="1"/>
</dbReference>
<evidence type="ECO:0000256" key="7">
    <source>
        <dbReference type="ARBA" id="ARBA00023136"/>
    </source>
</evidence>
<dbReference type="Gene3D" id="2.60.40.60">
    <property type="entry name" value="Cadherins"/>
    <property type="match status" value="2"/>
</dbReference>
<proteinExistence type="predicted"/>
<dbReference type="PROSITE" id="PS50268">
    <property type="entry name" value="CADHERIN_2"/>
    <property type="match status" value="1"/>
</dbReference>
<dbReference type="AlphaFoldDB" id="A0A8C6YXS2"/>
<feature type="domain" description="Cadherin" evidence="9">
    <location>
        <begin position="164"/>
        <end position="268"/>
    </location>
</feature>
<dbReference type="SUPFAM" id="SSF49313">
    <property type="entry name" value="Cadherin-like"/>
    <property type="match status" value="2"/>
</dbReference>
<keyword evidence="7" id="KW-0472">Membrane</keyword>
<accession>A0A8C6YXS2</accession>
<evidence type="ECO:0000313" key="11">
    <source>
        <dbReference type="Proteomes" id="UP000694420"/>
    </source>
</evidence>
<evidence type="ECO:0000256" key="2">
    <source>
        <dbReference type="ARBA" id="ARBA00022692"/>
    </source>
</evidence>
<dbReference type="Ensembl" id="ENSNPET00000007176.1">
    <property type="protein sequence ID" value="ENSNPEP00000007006.1"/>
    <property type="gene ID" value="ENSNPEG00000005256.1"/>
</dbReference>
<dbReference type="CDD" id="cd11304">
    <property type="entry name" value="Cadherin_repeat"/>
    <property type="match status" value="1"/>
</dbReference>
<dbReference type="SMART" id="SM00112">
    <property type="entry name" value="CA"/>
    <property type="match status" value="1"/>
</dbReference>
<dbReference type="GO" id="GO:0016020">
    <property type="term" value="C:membrane"/>
    <property type="evidence" value="ECO:0007669"/>
    <property type="project" value="UniProtKB-SubCell"/>
</dbReference>
<dbReference type="InterPro" id="IPR050971">
    <property type="entry name" value="Cadherin-domain_protein"/>
</dbReference>
<dbReference type="FunFam" id="2.60.40.60:FF:000132">
    <property type="entry name" value="Proto-oncogene tyrosine-protein kinase receptor Ret"/>
    <property type="match status" value="1"/>
</dbReference>
<evidence type="ECO:0000259" key="9">
    <source>
        <dbReference type="PROSITE" id="PS50268"/>
    </source>
</evidence>
<keyword evidence="3" id="KW-0677">Repeat</keyword>
<dbReference type="PANTHER" id="PTHR24025:SF23">
    <property type="entry name" value="NEURAL-CADHERIN"/>
    <property type="match status" value="1"/>
</dbReference>
<protein>
    <recommendedName>
        <fullName evidence="9">Cadherin domain-containing protein</fullName>
    </recommendedName>
</protein>
<evidence type="ECO:0000313" key="10">
    <source>
        <dbReference type="Ensembl" id="ENSNPEP00000007006.1"/>
    </source>
</evidence>
<sequence>QAAAVGASGGLSLVFLKILSRPPALGLYFPRKEYSENVYIDQAAGTPLLHIRALRDSHGEVAHFHLCQNLVISRARSHENHWFQIREKTGLLYLSKNLDREDFNMLSVGNWMSLSKVMLYVFLSSHPFQEKECDSATRTTVYLSLINATAPACSSLTARQLCFTEMDLSFHIKENKPPGTFHQLQIPSIHHLCQNVSVSYKLLAAEGLPFQYNENTTGVSVTRRLDREERERYELIAKCTVREGFREMQVEVPFLVNVLDEDDSPPFLPNGTNTADAIVEYNRKEGTVLATLTVYDADTTPIYPLESSRKKYTGTIITNDPWINETFRVEHIFHEVHFSPNGSQVRGTLHEYKLVLNKSISVTEHRYFQLDVLVNDTEFPGPERSVMLHFNVSILPVSIQFPNVTYQFTVNRNAGRFAQVRSVLIMLLLFSVLNSGADKSSSLTASKKPRLRSCRTLPVAV</sequence>
<evidence type="ECO:0000256" key="6">
    <source>
        <dbReference type="ARBA" id="ARBA00022989"/>
    </source>
</evidence>
<dbReference type="GO" id="GO:0005911">
    <property type="term" value="C:cell-cell junction"/>
    <property type="evidence" value="ECO:0007669"/>
    <property type="project" value="TreeGrafter"/>
</dbReference>
<name>A0A8C6YXS2_NOTPE</name>
<dbReference type="InterPro" id="IPR015919">
    <property type="entry name" value="Cadherin-like_sf"/>
</dbReference>
<dbReference type="PANTHER" id="PTHR24025">
    <property type="entry name" value="DESMOGLEIN FAMILY MEMBER"/>
    <property type="match status" value="1"/>
</dbReference>
<dbReference type="InterPro" id="IPR040667">
    <property type="entry name" value="Ret_CLD3"/>
</dbReference>
<keyword evidence="2" id="KW-0812">Transmembrane</keyword>
<dbReference type="Pfam" id="PF17812">
    <property type="entry name" value="RET_CLD3"/>
    <property type="match status" value="1"/>
</dbReference>
<organism evidence="10 11">
    <name type="scientific">Nothoprocta perdicaria</name>
    <name type="common">Chilean tinamou</name>
    <name type="synonym">Crypturus perdicarius</name>
    <dbReference type="NCBI Taxonomy" id="30464"/>
    <lineage>
        <taxon>Eukaryota</taxon>
        <taxon>Metazoa</taxon>
        <taxon>Chordata</taxon>
        <taxon>Craniata</taxon>
        <taxon>Vertebrata</taxon>
        <taxon>Euteleostomi</taxon>
        <taxon>Archelosauria</taxon>
        <taxon>Archosauria</taxon>
        <taxon>Dinosauria</taxon>
        <taxon>Saurischia</taxon>
        <taxon>Theropoda</taxon>
        <taxon>Coelurosauria</taxon>
        <taxon>Aves</taxon>
        <taxon>Palaeognathae</taxon>
        <taxon>Tinamiformes</taxon>
        <taxon>Tinamidae</taxon>
        <taxon>Nothoprocta</taxon>
    </lineage>
</organism>
<evidence type="ECO:0000256" key="1">
    <source>
        <dbReference type="ARBA" id="ARBA00004370"/>
    </source>
</evidence>
<dbReference type="GO" id="GO:0007156">
    <property type="term" value="P:homophilic cell adhesion via plasma membrane adhesion molecules"/>
    <property type="evidence" value="ECO:0007669"/>
    <property type="project" value="InterPro"/>
</dbReference>
<evidence type="ECO:0000256" key="3">
    <source>
        <dbReference type="ARBA" id="ARBA00022737"/>
    </source>
</evidence>
<dbReference type="Pfam" id="PF00028">
    <property type="entry name" value="Cadherin"/>
    <property type="match status" value="1"/>
</dbReference>
<reference evidence="10" key="2">
    <citation type="submission" date="2025-09" db="UniProtKB">
        <authorList>
            <consortium name="Ensembl"/>
        </authorList>
    </citation>
    <scope>IDENTIFICATION</scope>
</reference>
<dbReference type="GO" id="GO:0005509">
    <property type="term" value="F:calcium ion binding"/>
    <property type="evidence" value="ECO:0007669"/>
    <property type="project" value="UniProtKB-UniRule"/>
</dbReference>
<dbReference type="InterPro" id="IPR002126">
    <property type="entry name" value="Cadherin-like_dom"/>
</dbReference>
<evidence type="ECO:0000256" key="5">
    <source>
        <dbReference type="ARBA" id="ARBA00022889"/>
    </source>
</evidence>
<keyword evidence="4 8" id="KW-0106">Calcium</keyword>